<dbReference type="KEGG" id="gur:Gura_0098"/>
<dbReference type="GO" id="GO:0016853">
    <property type="term" value="F:isomerase activity"/>
    <property type="evidence" value="ECO:0007669"/>
    <property type="project" value="UniProtKB-KW"/>
</dbReference>
<keyword evidence="2" id="KW-0413">Isomerase</keyword>
<dbReference type="SUPFAM" id="SSF52833">
    <property type="entry name" value="Thioredoxin-like"/>
    <property type="match status" value="1"/>
</dbReference>
<dbReference type="InterPro" id="IPR001853">
    <property type="entry name" value="DSBA-like_thioredoxin_dom"/>
</dbReference>
<dbReference type="HOGENOM" id="CLU_077896_0_0_7"/>
<dbReference type="AlphaFoldDB" id="A5GDM8"/>
<dbReference type="STRING" id="351605.Gura_0098"/>
<dbReference type="Pfam" id="PF01323">
    <property type="entry name" value="DSBA"/>
    <property type="match status" value="1"/>
</dbReference>
<keyword evidence="3" id="KW-1185">Reference proteome</keyword>
<dbReference type="Proteomes" id="UP000006695">
    <property type="component" value="Chromosome"/>
</dbReference>
<dbReference type="Gene3D" id="3.40.30.10">
    <property type="entry name" value="Glutaredoxin"/>
    <property type="match status" value="1"/>
</dbReference>
<dbReference type="InterPro" id="IPR036249">
    <property type="entry name" value="Thioredoxin-like_sf"/>
</dbReference>
<reference evidence="2 3" key="1">
    <citation type="submission" date="2007-05" db="EMBL/GenBank/DDBJ databases">
        <title>Complete sequence of Geobacter uraniireducens Rf4.</title>
        <authorList>
            <consortium name="US DOE Joint Genome Institute"/>
            <person name="Copeland A."/>
            <person name="Lucas S."/>
            <person name="Lapidus A."/>
            <person name="Barry K."/>
            <person name="Detter J.C."/>
            <person name="Glavina del Rio T."/>
            <person name="Hammon N."/>
            <person name="Israni S."/>
            <person name="Dalin E."/>
            <person name="Tice H."/>
            <person name="Pitluck S."/>
            <person name="Chertkov O."/>
            <person name="Brettin T."/>
            <person name="Bruce D."/>
            <person name="Han C."/>
            <person name="Schmutz J."/>
            <person name="Larimer F."/>
            <person name="Land M."/>
            <person name="Hauser L."/>
            <person name="Kyrpides N."/>
            <person name="Mikhailova N."/>
            <person name="Shelobolina E."/>
            <person name="Aklujkar M."/>
            <person name="Lovley D."/>
            <person name="Richardson P."/>
        </authorList>
    </citation>
    <scope>NUCLEOTIDE SEQUENCE [LARGE SCALE GENOMIC DNA]</scope>
    <source>
        <strain evidence="2 3">Rf4</strain>
    </source>
</reference>
<name>A5GDM8_GEOUR</name>
<evidence type="ECO:0000259" key="1">
    <source>
        <dbReference type="Pfam" id="PF01323"/>
    </source>
</evidence>
<evidence type="ECO:0000313" key="2">
    <source>
        <dbReference type="EMBL" id="ABQ24314.1"/>
    </source>
</evidence>
<gene>
    <name evidence="2" type="ordered locus">Gura_0098</name>
</gene>
<proteinExistence type="predicted"/>
<protein>
    <submittedName>
        <fullName evidence="2">Protein-disulfide isomerase-like protein</fullName>
    </submittedName>
</protein>
<organism evidence="2 3">
    <name type="scientific">Geotalea uraniireducens (strain Rf4)</name>
    <name type="common">Geobacter uraniireducens</name>
    <dbReference type="NCBI Taxonomy" id="351605"/>
    <lineage>
        <taxon>Bacteria</taxon>
        <taxon>Pseudomonadati</taxon>
        <taxon>Thermodesulfobacteriota</taxon>
        <taxon>Desulfuromonadia</taxon>
        <taxon>Geobacterales</taxon>
        <taxon>Geobacteraceae</taxon>
        <taxon>Geotalea</taxon>
    </lineage>
</organism>
<feature type="domain" description="DSBA-like thioredoxin" evidence="1">
    <location>
        <begin position="96"/>
        <end position="217"/>
    </location>
</feature>
<dbReference type="EMBL" id="CP000698">
    <property type="protein sequence ID" value="ABQ24314.1"/>
    <property type="molecule type" value="Genomic_DNA"/>
</dbReference>
<sequence>MIGSSLLAVRGVYMFYITGSCNGLNQTAFCVFDPKGQNNEVSAVSATCRLKPTTITDLTPKGVDMSGFPVLNRGDKDKIVMIGCYGCDYTRKVYPMIKDLANKSKADFTFVNYPVKVKTDLMTRLGRCVYQQDQAKYWKLNDTLFATDKANLDDAAFAQKAIADLGLDSAGINRCVDDPATEDLVNKQLNEAANTNFYGTPTIFINSQAFVGPKPYRVYAISLEGLLYWLK</sequence>
<dbReference type="GO" id="GO:0016491">
    <property type="term" value="F:oxidoreductase activity"/>
    <property type="evidence" value="ECO:0007669"/>
    <property type="project" value="InterPro"/>
</dbReference>
<accession>A5GDM8</accession>
<evidence type="ECO:0000313" key="3">
    <source>
        <dbReference type="Proteomes" id="UP000006695"/>
    </source>
</evidence>